<dbReference type="SUPFAM" id="SSF47459">
    <property type="entry name" value="HLH, helix-loop-helix DNA-binding domain"/>
    <property type="match status" value="1"/>
</dbReference>
<feature type="region of interest" description="Disordered" evidence="6">
    <location>
        <begin position="237"/>
        <end position="260"/>
    </location>
</feature>
<feature type="region of interest" description="Disordered" evidence="6">
    <location>
        <begin position="428"/>
        <end position="448"/>
    </location>
</feature>
<keyword evidence="9" id="KW-1185">Reference proteome</keyword>
<evidence type="ECO:0000256" key="5">
    <source>
        <dbReference type="ARBA" id="ARBA00023242"/>
    </source>
</evidence>
<accession>A0AAV7DY68</accession>
<keyword evidence="3" id="KW-0010">Activator</keyword>
<reference evidence="8 9" key="1">
    <citation type="submission" date="2021-07" db="EMBL/GenBank/DDBJ databases">
        <title>The Aristolochia fimbriata genome: insights into angiosperm evolution, floral development and chemical biosynthesis.</title>
        <authorList>
            <person name="Jiao Y."/>
        </authorList>
    </citation>
    <scope>NUCLEOTIDE SEQUENCE [LARGE SCALE GENOMIC DNA]</scope>
    <source>
        <strain evidence="8">IBCAS-2021</strain>
        <tissue evidence="8">Leaf</tissue>
    </source>
</reference>
<dbReference type="InterPro" id="IPR036638">
    <property type="entry name" value="HLH_DNA-bd_sf"/>
</dbReference>
<evidence type="ECO:0000256" key="2">
    <source>
        <dbReference type="ARBA" id="ARBA00023015"/>
    </source>
</evidence>
<comment type="caution">
    <text evidence="8">The sequence shown here is derived from an EMBL/GenBank/DDBJ whole genome shotgun (WGS) entry which is preliminary data.</text>
</comment>
<dbReference type="Proteomes" id="UP000825729">
    <property type="component" value="Unassembled WGS sequence"/>
</dbReference>
<keyword evidence="2" id="KW-0805">Transcription regulation</keyword>
<feature type="domain" description="BHLH" evidence="7">
    <location>
        <begin position="450"/>
        <end position="499"/>
    </location>
</feature>
<sequence length="716" mass="80244">MAAGLLNHEEVQEDLFRRRLAAAVRTVQWSYAIFWSISARQQGVLEWSDGYYNGDIKTRKTVQPMEVNADQIGLQRCEQLRELYQSLTAGDNNQQTKRPSAALSPEDLTDAEWYYLVCMSFTFNPGQGLPGRALANNQHIWLCSAHLAESKVFSRSLLAKSASIQTVACFPLMGGVLELGVTELFSEDPALIQQITTTFVEFPKLLCYERSTSSTRNLEKHDNQICAEVDHGKLNSAPGSVIDSKDNPPNFSMPKESEFNPIEELQNDELKTGSSDDISTDCGANPETEDSFMADGINGFSQVQSWQYMDDDFSNINSSDCKSQSFAAVEKAASCEKSNALLQELQECNHAKLSLLDLETYDSHYSRTLATIFRNSQNLVAKPSVLNVSTSSSFASWRKDLKGPVLQSCNYTSQKILKKVLLEVSRMHGSSQMTQHENGTPRSRNLDDNGYCGNHVLSERKRREKLNEKFLILQSLIPSISKIDKASVLGDTIEYLRELERRVEELEACKEFAECEPRGARKHPDVVERTSDNYGHNAIANEKKNLINKRKASDIDEVDAELNWVVSKDGLADVTVTIVDKEVSVELRCPWRDCLLLEIVDAISSLHLDAHSVQSSTTDGILALTLKSKFRGAAVASAGMIKQALQRVLALIKFKTKATLDSILEILFVIIQNVYELQMITSKKVNENVLHKPRQGDTVNYKENTEFTWGFTMLDK</sequence>
<evidence type="ECO:0000313" key="8">
    <source>
        <dbReference type="EMBL" id="KAG9441254.1"/>
    </source>
</evidence>
<dbReference type="PROSITE" id="PS50888">
    <property type="entry name" value="BHLH"/>
    <property type="match status" value="1"/>
</dbReference>
<dbReference type="PANTHER" id="PTHR46266">
    <property type="entry name" value="TRANSCRIPTION FACTOR TT8"/>
    <property type="match status" value="1"/>
</dbReference>
<evidence type="ECO:0000256" key="4">
    <source>
        <dbReference type="ARBA" id="ARBA00023163"/>
    </source>
</evidence>
<comment type="subcellular location">
    <subcellularLocation>
        <location evidence="1">Nucleus</location>
    </subcellularLocation>
</comment>
<dbReference type="Pfam" id="PF14215">
    <property type="entry name" value="bHLH-MYC_N"/>
    <property type="match status" value="1"/>
</dbReference>
<dbReference type="PANTHER" id="PTHR46266:SF3">
    <property type="entry name" value="TRANSCRIPTION FACTOR EGL1"/>
    <property type="match status" value="1"/>
</dbReference>
<evidence type="ECO:0000313" key="9">
    <source>
        <dbReference type="Proteomes" id="UP000825729"/>
    </source>
</evidence>
<dbReference type="EMBL" id="JAINDJ010000007">
    <property type="protein sequence ID" value="KAG9441254.1"/>
    <property type="molecule type" value="Genomic_DNA"/>
</dbReference>
<protein>
    <recommendedName>
        <fullName evidence="7">BHLH domain-containing protein</fullName>
    </recommendedName>
</protein>
<proteinExistence type="predicted"/>
<dbReference type="InterPro" id="IPR011598">
    <property type="entry name" value="bHLH_dom"/>
</dbReference>
<feature type="compositionally biased region" description="Polar residues" evidence="6">
    <location>
        <begin position="428"/>
        <end position="443"/>
    </location>
</feature>
<evidence type="ECO:0000256" key="3">
    <source>
        <dbReference type="ARBA" id="ARBA00023159"/>
    </source>
</evidence>
<dbReference type="GO" id="GO:0046983">
    <property type="term" value="F:protein dimerization activity"/>
    <property type="evidence" value="ECO:0007669"/>
    <property type="project" value="InterPro"/>
</dbReference>
<dbReference type="InterPro" id="IPR054502">
    <property type="entry name" value="bHLH-TF_ACT-like_plant"/>
</dbReference>
<dbReference type="GO" id="GO:0005634">
    <property type="term" value="C:nucleus"/>
    <property type="evidence" value="ECO:0007669"/>
    <property type="project" value="UniProtKB-SubCell"/>
</dbReference>
<name>A0AAV7DY68_ARIFI</name>
<dbReference type="InterPro" id="IPR025610">
    <property type="entry name" value="MYC/MYB_N"/>
</dbReference>
<gene>
    <name evidence="8" type="ORF">H6P81_017108</name>
</gene>
<evidence type="ECO:0000259" key="7">
    <source>
        <dbReference type="PROSITE" id="PS50888"/>
    </source>
</evidence>
<organism evidence="8 9">
    <name type="scientific">Aristolochia fimbriata</name>
    <name type="common">White veined hardy Dutchman's pipe vine</name>
    <dbReference type="NCBI Taxonomy" id="158543"/>
    <lineage>
        <taxon>Eukaryota</taxon>
        <taxon>Viridiplantae</taxon>
        <taxon>Streptophyta</taxon>
        <taxon>Embryophyta</taxon>
        <taxon>Tracheophyta</taxon>
        <taxon>Spermatophyta</taxon>
        <taxon>Magnoliopsida</taxon>
        <taxon>Magnoliidae</taxon>
        <taxon>Piperales</taxon>
        <taxon>Aristolochiaceae</taxon>
        <taxon>Aristolochia</taxon>
    </lineage>
</organism>
<evidence type="ECO:0000256" key="1">
    <source>
        <dbReference type="ARBA" id="ARBA00004123"/>
    </source>
</evidence>
<dbReference type="SMART" id="SM00353">
    <property type="entry name" value="HLH"/>
    <property type="match status" value="1"/>
</dbReference>
<keyword evidence="5" id="KW-0539">Nucleus</keyword>
<evidence type="ECO:0000256" key="6">
    <source>
        <dbReference type="SAM" id="MobiDB-lite"/>
    </source>
</evidence>
<dbReference type="Pfam" id="PF00010">
    <property type="entry name" value="HLH"/>
    <property type="match status" value="1"/>
</dbReference>
<keyword evidence="4" id="KW-0804">Transcription</keyword>
<dbReference type="Gene3D" id="4.10.280.10">
    <property type="entry name" value="Helix-loop-helix DNA-binding domain"/>
    <property type="match status" value="1"/>
</dbReference>
<dbReference type="AlphaFoldDB" id="A0AAV7DY68"/>
<dbReference type="Pfam" id="PF22754">
    <property type="entry name" value="bHLH-TF_ACT-like_plant"/>
    <property type="match status" value="1"/>
</dbReference>